<keyword evidence="3" id="KW-1185">Reference proteome</keyword>
<proteinExistence type="predicted"/>
<evidence type="ECO:0000313" key="3">
    <source>
        <dbReference type="Proteomes" id="UP000324585"/>
    </source>
</evidence>
<name>A0A5J4YI22_PORPP</name>
<protein>
    <submittedName>
        <fullName evidence="2">Uncharacterized protein</fullName>
    </submittedName>
</protein>
<accession>A0A5J4YI22</accession>
<sequence>MMGIRIPEPDASRNPFNLPVIPFDDFRPSSARWIGEWKPATKKYPIWEHNNQWGTLLRDTPKWNHTIPNTSDGSPKEHQTRGQKARKVYRTCSEKESAALQAGYEAMGPQWSAIGHGSDGILSGIGSKELRSHAAAMGLLGEKEKGLGKDRRGKAAGDARTREKISTLIRPASPIPKLIATSDRLNPPFAGTDDSTMAVTNDSTASLPTATRIVESLVAEVLQFNEAMRSERGRLAFQKELKTLLSAGALPFGKVTSHEMAARVPGARFVKIKPLMVAKNA</sequence>
<evidence type="ECO:0000256" key="1">
    <source>
        <dbReference type="SAM" id="MobiDB-lite"/>
    </source>
</evidence>
<dbReference type="EMBL" id="VRMN01000020">
    <property type="protein sequence ID" value="KAA8490652.1"/>
    <property type="molecule type" value="Genomic_DNA"/>
</dbReference>
<reference evidence="3" key="1">
    <citation type="journal article" date="2019" name="Nat. Commun.">
        <title>Expansion of phycobilisome linker gene families in mesophilic red algae.</title>
        <authorList>
            <person name="Lee J."/>
            <person name="Kim D."/>
            <person name="Bhattacharya D."/>
            <person name="Yoon H.S."/>
        </authorList>
    </citation>
    <scope>NUCLEOTIDE SEQUENCE [LARGE SCALE GENOMIC DNA]</scope>
    <source>
        <strain evidence="3">CCMP 1328</strain>
    </source>
</reference>
<dbReference type="AlphaFoldDB" id="A0A5J4YI22"/>
<gene>
    <name evidence="2" type="ORF">FVE85_3801</name>
</gene>
<feature type="region of interest" description="Disordered" evidence="1">
    <location>
        <begin position="59"/>
        <end position="88"/>
    </location>
</feature>
<evidence type="ECO:0000313" key="2">
    <source>
        <dbReference type="EMBL" id="KAA8490652.1"/>
    </source>
</evidence>
<dbReference type="Proteomes" id="UP000324585">
    <property type="component" value="Unassembled WGS sequence"/>
</dbReference>
<organism evidence="2 3">
    <name type="scientific">Porphyridium purpureum</name>
    <name type="common">Red alga</name>
    <name type="synonym">Porphyridium cruentum</name>
    <dbReference type="NCBI Taxonomy" id="35688"/>
    <lineage>
        <taxon>Eukaryota</taxon>
        <taxon>Rhodophyta</taxon>
        <taxon>Bangiophyceae</taxon>
        <taxon>Porphyridiales</taxon>
        <taxon>Porphyridiaceae</taxon>
        <taxon>Porphyridium</taxon>
    </lineage>
</organism>
<comment type="caution">
    <text evidence="2">The sequence shown here is derived from an EMBL/GenBank/DDBJ whole genome shotgun (WGS) entry which is preliminary data.</text>
</comment>